<dbReference type="InterPro" id="IPR037401">
    <property type="entry name" value="SnoaL-like"/>
</dbReference>
<organism evidence="2 3">
    <name type="scientific">Lichenifustis flavocetrariae</name>
    <dbReference type="NCBI Taxonomy" id="2949735"/>
    <lineage>
        <taxon>Bacteria</taxon>
        <taxon>Pseudomonadati</taxon>
        <taxon>Pseudomonadota</taxon>
        <taxon>Alphaproteobacteria</taxon>
        <taxon>Hyphomicrobiales</taxon>
        <taxon>Lichenihabitantaceae</taxon>
        <taxon>Lichenifustis</taxon>
    </lineage>
</organism>
<proteinExistence type="predicted"/>
<feature type="domain" description="SnoaL-like" evidence="1">
    <location>
        <begin position="11"/>
        <end position="111"/>
    </location>
</feature>
<dbReference type="RefSeq" id="WP_282586428.1">
    <property type="nucleotide sequence ID" value="NZ_JAMOIM010000013.1"/>
</dbReference>
<sequence length="119" mass="13738">MNENKAQTAFRTYLDAFGKTSPAEREEVIRSCVAEDVSFSNPGVDGRGRDHLLTHTARFQERFPGDRFKINWLREQHGQVLAEWTQVSRDGTEFITAHSYARLDDEGRIVQFAGFWDPF</sequence>
<dbReference type="Proteomes" id="UP001165667">
    <property type="component" value="Unassembled WGS sequence"/>
</dbReference>
<dbReference type="Gene3D" id="3.10.450.50">
    <property type="match status" value="1"/>
</dbReference>
<evidence type="ECO:0000313" key="3">
    <source>
        <dbReference type="Proteomes" id="UP001165667"/>
    </source>
</evidence>
<accession>A0AA42CL64</accession>
<gene>
    <name evidence="2" type="ORF">M8523_18690</name>
</gene>
<evidence type="ECO:0000259" key="1">
    <source>
        <dbReference type="Pfam" id="PF12680"/>
    </source>
</evidence>
<keyword evidence="3" id="KW-1185">Reference proteome</keyword>
<dbReference type="SUPFAM" id="SSF54427">
    <property type="entry name" value="NTF2-like"/>
    <property type="match status" value="1"/>
</dbReference>
<name>A0AA42CL64_9HYPH</name>
<protein>
    <submittedName>
        <fullName evidence="2">Nuclear transport factor 2 family protein</fullName>
    </submittedName>
</protein>
<dbReference type="InterPro" id="IPR032710">
    <property type="entry name" value="NTF2-like_dom_sf"/>
</dbReference>
<dbReference type="AlphaFoldDB" id="A0AA42CL64"/>
<evidence type="ECO:0000313" key="2">
    <source>
        <dbReference type="EMBL" id="MCW6510051.1"/>
    </source>
</evidence>
<dbReference type="Pfam" id="PF12680">
    <property type="entry name" value="SnoaL_2"/>
    <property type="match status" value="1"/>
</dbReference>
<reference evidence="2" key="1">
    <citation type="submission" date="2022-05" db="EMBL/GenBank/DDBJ databases">
        <authorList>
            <person name="Pankratov T."/>
        </authorList>
    </citation>
    <scope>NUCLEOTIDE SEQUENCE</scope>
    <source>
        <strain evidence="2">BP6-180914</strain>
    </source>
</reference>
<comment type="caution">
    <text evidence="2">The sequence shown here is derived from an EMBL/GenBank/DDBJ whole genome shotgun (WGS) entry which is preliminary data.</text>
</comment>
<dbReference type="EMBL" id="JAMOIM010000013">
    <property type="protein sequence ID" value="MCW6510051.1"/>
    <property type="molecule type" value="Genomic_DNA"/>
</dbReference>